<keyword evidence="13" id="KW-1185">Reference proteome</keyword>
<evidence type="ECO:0000313" key="12">
    <source>
        <dbReference type="EMBL" id="ADU48383.1"/>
    </source>
</evidence>
<dbReference type="Proteomes" id="UP000008914">
    <property type="component" value="Chromosome"/>
</dbReference>
<evidence type="ECO:0000256" key="9">
    <source>
        <dbReference type="SAM" id="MobiDB-lite"/>
    </source>
</evidence>
<feature type="region of interest" description="Disordered" evidence="9">
    <location>
        <begin position="42"/>
        <end position="94"/>
    </location>
</feature>
<dbReference type="KEGG" id="ica:Intca_1872"/>
<dbReference type="SUPFAM" id="SSF52833">
    <property type="entry name" value="Thioredoxin-like"/>
    <property type="match status" value="1"/>
</dbReference>
<evidence type="ECO:0000256" key="3">
    <source>
        <dbReference type="ARBA" id="ARBA00022559"/>
    </source>
</evidence>
<sequence length="293" mass="30920">MSDRALRDAAAKRLPEDEFLDEVDLVDHQDDEDFDVEDILEAELNGEEDRADGEPASSVVATPAPRPVPSAGAVDGLAEPEVEEDAAGLGSGGRRSLRERIRSSRYGTLVVLLVTAGLVAGGMWLVDGRSPGGETLPNGATAVSIPGKSTVPPPKVGSPAHDFTVTTIDGDQVSLSDYKGKAVWVVFGASWCAPCQAEVPDIEAAYRKFAPKGLEILGVNITEDTPTVRDYAKRVGITFPVAADPESAVADAYRVSAIPAHFFIDKDGVLRQIWQGSVSETSIEASLKGLVAP</sequence>
<dbReference type="RefSeq" id="WP_013492698.1">
    <property type="nucleotide sequence ID" value="NC_014830.1"/>
</dbReference>
<evidence type="ECO:0000256" key="6">
    <source>
        <dbReference type="ARBA" id="ARBA00023002"/>
    </source>
</evidence>
<evidence type="ECO:0000256" key="2">
    <source>
        <dbReference type="ARBA" id="ARBA00006926"/>
    </source>
</evidence>
<evidence type="ECO:0000256" key="8">
    <source>
        <dbReference type="ARBA" id="ARBA00023284"/>
    </source>
</evidence>
<feature type="compositionally biased region" description="Acidic residues" evidence="9">
    <location>
        <begin position="42"/>
        <end position="51"/>
    </location>
</feature>
<keyword evidence="10" id="KW-1133">Transmembrane helix</keyword>
<gene>
    <name evidence="12" type="ordered locus">Intca_1872</name>
</gene>
<dbReference type="Gene3D" id="3.40.30.10">
    <property type="entry name" value="Glutaredoxin"/>
    <property type="match status" value="1"/>
</dbReference>
<evidence type="ECO:0000256" key="10">
    <source>
        <dbReference type="SAM" id="Phobius"/>
    </source>
</evidence>
<reference evidence="12 13" key="1">
    <citation type="journal article" date="2010" name="Stand. Genomic Sci.">
        <title>Complete genome sequence of Intrasporangium calvum type strain (7 KIP).</title>
        <authorList>
            <person name="Del Rio T.G."/>
            <person name="Chertkov O."/>
            <person name="Yasawong M."/>
            <person name="Lucas S."/>
            <person name="Deshpande S."/>
            <person name="Cheng J.F."/>
            <person name="Detter C."/>
            <person name="Tapia R."/>
            <person name="Han C."/>
            <person name="Goodwin L."/>
            <person name="Pitluck S."/>
            <person name="Liolios K."/>
            <person name="Ivanova N."/>
            <person name="Mavromatis K."/>
            <person name="Pati A."/>
            <person name="Chen A."/>
            <person name="Palaniappan K."/>
            <person name="Land M."/>
            <person name="Hauser L."/>
            <person name="Chang Y.J."/>
            <person name="Jeffries C.D."/>
            <person name="Rohde M."/>
            <person name="Pukall R."/>
            <person name="Sikorski J."/>
            <person name="Goker M."/>
            <person name="Woyke T."/>
            <person name="Bristow J."/>
            <person name="Eisen J.A."/>
            <person name="Markowitz V."/>
            <person name="Hugenholtz P."/>
            <person name="Kyrpides N.C."/>
            <person name="Klenk H.P."/>
            <person name="Lapidus A."/>
        </authorList>
    </citation>
    <scope>NUCLEOTIDE SEQUENCE [LARGE SCALE GENOMIC DNA]</scope>
    <source>
        <strain evidence="13">ATCC 23552 / DSM 43043 / JCM 3097 / NBRC 12989 / 7 KIP</strain>
    </source>
</reference>
<dbReference type="InterPro" id="IPR050553">
    <property type="entry name" value="Thioredoxin_ResA/DsbE_sf"/>
</dbReference>
<proteinExistence type="inferred from homology"/>
<dbReference type="PROSITE" id="PS51355">
    <property type="entry name" value="GLUTATHIONE_PEROXID_3"/>
    <property type="match status" value="1"/>
</dbReference>
<dbReference type="STRING" id="710696.Intca_1872"/>
<feature type="transmembrane region" description="Helical" evidence="10">
    <location>
        <begin position="106"/>
        <end position="126"/>
    </location>
</feature>
<evidence type="ECO:0000256" key="7">
    <source>
        <dbReference type="ARBA" id="ARBA00023157"/>
    </source>
</evidence>
<protein>
    <submittedName>
        <fullName evidence="12">Alkyl hydroperoxide reductase/ Thiol specific antioxidant/ Mal allergen</fullName>
    </submittedName>
</protein>
<dbReference type="Pfam" id="PF00578">
    <property type="entry name" value="AhpC-TSA"/>
    <property type="match status" value="1"/>
</dbReference>
<dbReference type="PANTHER" id="PTHR42852">
    <property type="entry name" value="THIOL:DISULFIDE INTERCHANGE PROTEIN DSBE"/>
    <property type="match status" value="1"/>
</dbReference>
<dbReference type="InterPro" id="IPR000889">
    <property type="entry name" value="Glutathione_peroxidase"/>
</dbReference>
<keyword evidence="3" id="KW-0575">Peroxidase</keyword>
<dbReference type="GO" id="GO:0017004">
    <property type="term" value="P:cytochrome complex assembly"/>
    <property type="evidence" value="ECO:0007669"/>
    <property type="project" value="UniProtKB-KW"/>
</dbReference>
<keyword evidence="5" id="KW-0735">Signal-anchor</keyword>
<keyword evidence="6" id="KW-0560">Oxidoreductase</keyword>
<accession>E6SB95</accession>
<dbReference type="GO" id="GO:0004601">
    <property type="term" value="F:peroxidase activity"/>
    <property type="evidence" value="ECO:0007669"/>
    <property type="project" value="UniProtKB-KW"/>
</dbReference>
<comment type="subcellular location">
    <subcellularLocation>
        <location evidence="1">Cell envelope</location>
    </subcellularLocation>
</comment>
<dbReference type="AlphaFoldDB" id="E6SB95"/>
<evidence type="ECO:0000256" key="4">
    <source>
        <dbReference type="ARBA" id="ARBA00022748"/>
    </source>
</evidence>
<organism evidence="12 13">
    <name type="scientific">Intrasporangium calvum (strain ATCC 23552 / DSM 43043 / JCM 3097 / NBRC 12989 / NCIMB 10167 / NRRL B-3866 / 7 KIP)</name>
    <dbReference type="NCBI Taxonomy" id="710696"/>
    <lineage>
        <taxon>Bacteria</taxon>
        <taxon>Bacillati</taxon>
        <taxon>Actinomycetota</taxon>
        <taxon>Actinomycetes</taxon>
        <taxon>Micrococcales</taxon>
        <taxon>Intrasporangiaceae</taxon>
        <taxon>Intrasporangium</taxon>
    </lineage>
</organism>
<evidence type="ECO:0000259" key="11">
    <source>
        <dbReference type="PROSITE" id="PS51352"/>
    </source>
</evidence>
<dbReference type="InterPro" id="IPR000866">
    <property type="entry name" value="AhpC/TSA"/>
</dbReference>
<keyword evidence="10" id="KW-0812">Transmembrane</keyword>
<name>E6SB95_INTC7</name>
<dbReference type="eggNOG" id="COG0526">
    <property type="taxonomic scope" value="Bacteria"/>
</dbReference>
<dbReference type="EMBL" id="CP002343">
    <property type="protein sequence ID" value="ADU48383.1"/>
    <property type="molecule type" value="Genomic_DNA"/>
</dbReference>
<keyword evidence="4" id="KW-0201">Cytochrome c-type biogenesis</keyword>
<evidence type="ECO:0000256" key="5">
    <source>
        <dbReference type="ARBA" id="ARBA00022968"/>
    </source>
</evidence>
<dbReference type="InterPro" id="IPR013766">
    <property type="entry name" value="Thioredoxin_domain"/>
</dbReference>
<keyword evidence="8" id="KW-0676">Redox-active center</keyword>
<evidence type="ECO:0000256" key="1">
    <source>
        <dbReference type="ARBA" id="ARBA00004196"/>
    </source>
</evidence>
<dbReference type="HOGENOM" id="CLU_042529_11_4_11"/>
<keyword evidence="7" id="KW-1015">Disulfide bond</keyword>
<dbReference type="OrthoDB" id="9796554at2"/>
<dbReference type="GO" id="GO:0030313">
    <property type="term" value="C:cell envelope"/>
    <property type="evidence" value="ECO:0007669"/>
    <property type="project" value="UniProtKB-SubCell"/>
</dbReference>
<dbReference type="GO" id="GO:0006979">
    <property type="term" value="P:response to oxidative stress"/>
    <property type="evidence" value="ECO:0007669"/>
    <property type="project" value="InterPro"/>
</dbReference>
<dbReference type="CDD" id="cd02966">
    <property type="entry name" value="TlpA_like_family"/>
    <property type="match status" value="1"/>
</dbReference>
<comment type="similarity">
    <text evidence="2">Belongs to the glutathione peroxidase family.</text>
</comment>
<keyword evidence="10" id="KW-0472">Membrane</keyword>
<dbReference type="InterPro" id="IPR036249">
    <property type="entry name" value="Thioredoxin-like_sf"/>
</dbReference>
<dbReference type="PANTHER" id="PTHR42852:SF6">
    <property type="entry name" value="THIOL:DISULFIDE INTERCHANGE PROTEIN DSBE"/>
    <property type="match status" value="1"/>
</dbReference>
<feature type="domain" description="Thioredoxin" evidence="11">
    <location>
        <begin position="154"/>
        <end position="292"/>
    </location>
</feature>
<dbReference type="PROSITE" id="PS51352">
    <property type="entry name" value="THIOREDOXIN_2"/>
    <property type="match status" value="1"/>
</dbReference>
<evidence type="ECO:0000313" key="13">
    <source>
        <dbReference type="Proteomes" id="UP000008914"/>
    </source>
</evidence>